<protein>
    <submittedName>
        <fullName evidence="2">SsDNA-binding protein</fullName>
    </submittedName>
</protein>
<evidence type="ECO:0000256" key="1">
    <source>
        <dbReference type="SAM" id="MobiDB-lite"/>
    </source>
</evidence>
<feature type="region of interest" description="Disordered" evidence="1">
    <location>
        <begin position="1"/>
        <end position="42"/>
    </location>
</feature>
<reference evidence="2" key="1">
    <citation type="submission" date="2021-06" db="EMBL/GenBank/DDBJ databases">
        <title>Complete genome sequence of Stenotrophomonas maltophilia phage Philippe.</title>
        <authorList>
            <person name="Vallavanatt I."/>
            <person name="Bartz M."/>
            <person name="Clark J."/>
            <person name="Burrowes B."/>
            <person name="Liu M."/>
            <person name="Gill J."/>
        </authorList>
    </citation>
    <scope>NUCLEOTIDE SEQUENCE</scope>
</reference>
<gene>
    <name evidence="2" type="ORF">CPT_Philippe_014</name>
</gene>
<proteinExistence type="predicted"/>
<feature type="compositionally biased region" description="Polar residues" evidence="1">
    <location>
        <begin position="1"/>
        <end position="14"/>
    </location>
</feature>
<accession>A0AAE7WPT7</accession>
<name>A0AAE7WPT7_9CAUD</name>
<dbReference type="Proteomes" id="UP000827261">
    <property type="component" value="Segment"/>
</dbReference>
<keyword evidence="3" id="KW-1185">Reference proteome</keyword>
<organism evidence="2 3">
    <name type="scientific">Stenotrophomonas phage Philippe</name>
    <dbReference type="NCBI Taxonomy" id="2859655"/>
    <lineage>
        <taxon>Viruses</taxon>
        <taxon>Duplodnaviria</taxon>
        <taxon>Heunggongvirae</taxon>
        <taxon>Uroviricota</taxon>
        <taxon>Caudoviricetes</taxon>
        <taxon>Schitoviridae</taxon>
        <taxon>Philippevirus</taxon>
        <taxon>Philippevirus philippe</taxon>
    </lineage>
</organism>
<evidence type="ECO:0000313" key="2">
    <source>
        <dbReference type="EMBL" id="QYW02213.1"/>
    </source>
</evidence>
<sequence length="148" mass="16291">MSQINDTRANTATSEFGRRFGAGSQQPSQNQQGNAKQDRPKSKFWINVGYPITVTNDDGTTREEFISLSMGIPLDSVEYKPATSSNKDWAQREAAQNHLLDLLKSKGSELQPGEALILDRLSVELRQVKDSTTAATADNNQFVGNFAL</sequence>
<evidence type="ECO:0000313" key="3">
    <source>
        <dbReference type="Proteomes" id="UP000827261"/>
    </source>
</evidence>
<dbReference type="EMBL" id="MZ326861">
    <property type="protein sequence ID" value="QYW02213.1"/>
    <property type="molecule type" value="Genomic_DNA"/>
</dbReference>
<feature type="compositionally biased region" description="Low complexity" evidence="1">
    <location>
        <begin position="22"/>
        <end position="35"/>
    </location>
</feature>